<dbReference type="OrthoDB" id="5104442at2759"/>
<gene>
    <name evidence="2" type="ORF">H9Q72_008422</name>
</gene>
<protein>
    <submittedName>
        <fullName evidence="2">Uncharacterized protein</fullName>
    </submittedName>
</protein>
<dbReference type="EMBL" id="JADFTT010000305">
    <property type="protein sequence ID" value="KAG5763502.1"/>
    <property type="molecule type" value="Genomic_DNA"/>
</dbReference>
<evidence type="ECO:0000313" key="3">
    <source>
        <dbReference type="Proteomes" id="UP000750502"/>
    </source>
</evidence>
<reference evidence="2" key="1">
    <citation type="journal article" date="2020" name="bioRxiv">
        <title>Historical genomics reveals the evolutionary mechanisms behind multiple outbreaks of the host-specific coffee wilt pathogen Fusarium xylarioides.</title>
        <authorList>
            <person name="Peck D."/>
            <person name="Nowell R.W."/>
            <person name="Flood J."/>
            <person name="Ryan M.J."/>
            <person name="Barraclough T.G."/>
        </authorList>
    </citation>
    <scope>NUCLEOTIDE SEQUENCE</scope>
    <source>
        <strain evidence="2">IMI 127659i</strain>
    </source>
</reference>
<accession>A0A9P7L3R8</accession>
<comment type="caution">
    <text evidence="2">The sequence shown here is derived from an EMBL/GenBank/DDBJ whole genome shotgun (WGS) entry which is preliminary data.</text>
</comment>
<dbReference type="Proteomes" id="UP000750502">
    <property type="component" value="Unassembled WGS sequence"/>
</dbReference>
<sequence length="220" mass="24453">MDTGKRSLQAYVEDDIEEDDDDTDSDVPLRETQAKRLKLPHEPNPARVVSPPPVPQAQPATQPRVPAIRPERTQCHVRPRPRAPAPSIRTQLPATAVINSAIQASRSFVTGSEHFQPAATPTANTLPIDVISSNPLQPCWPPLPDNNNIPHAFLFYAEEIRIVVNMLCGTSIDREMFFDLVRHQDTAPSATPVWTIPEISEQKEIGFLCGKSPNHCRRHA</sequence>
<evidence type="ECO:0000313" key="2">
    <source>
        <dbReference type="EMBL" id="KAG5763502.1"/>
    </source>
</evidence>
<keyword evidence="3" id="KW-1185">Reference proteome</keyword>
<name>A0A9P7L3R8_9HYPO</name>
<evidence type="ECO:0000256" key="1">
    <source>
        <dbReference type="SAM" id="MobiDB-lite"/>
    </source>
</evidence>
<proteinExistence type="predicted"/>
<dbReference type="AlphaFoldDB" id="A0A9P7L3R8"/>
<reference evidence="2" key="2">
    <citation type="submission" date="2020-10" db="EMBL/GenBank/DDBJ databases">
        <authorList>
            <person name="Peck L.D."/>
            <person name="Nowell R.W."/>
            <person name="Flood J."/>
            <person name="Ryan M.J."/>
            <person name="Barraclough T.G."/>
        </authorList>
    </citation>
    <scope>NUCLEOTIDE SEQUENCE</scope>
    <source>
        <strain evidence="2">IMI 127659i</strain>
    </source>
</reference>
<feature type="region of interest" description="Disordered" evidence="1">
    <location>
        <begin position="1"/>
        <end position="64"/>
    </location>
</feature>
<feature type="compositionally biased region" description="Acidic residues" evidence="1">
    <location>
        <begin position="12"/>
        <end position="25"/>
    </location>
</feature>
<organism evidence="2 3">
    <name type="scientific">Fusarium xylarioides</name>
    <dbReference type="NCBI Taxonomy" id="221167"/>
    <lineage>
        <taxon>Eukaryota</taxon>
        <taxon>Fungi</taxon>
        <taxon>Dikarya</taxon>
        <taxon>Ascomycota</taxon>
        <taxon>Pezizomycotina</taxon>
        <taxon>Sordariomycetes</taxon>
        <taxon>Hypocreomycetidae</taxon>
        <taxon>Hypocreales</taxon>
        <taxon>Nectriaceae</taxon>
        <taxon>Fusarium</taxon>
        <taxon>Fusarium fujikuroi species complex</taxon>
    </lineage>
</organism>